<dbReference type="Pfam" id="PF06580">
    <property type="entry name" value="His_kinase"/>
    <property type="match status" value="1"/>
</dbReference>
<evidence type="ECO:0000256" key="1">
    <source>
        <dbReference type="SAM" id="Phobius"/>
    </source>
</evidence>
<dbReference type="GO" id="GO:0016020">
    <property type="term" value="C:membrane"/>
    <property type="evidence" value="ECO:0007669"/>
    <property type="project" value="InterPro"/>
</dbReference>
<feature type="transmembrane region" description="Helical" evidence="1">
    <location>
        <begin position="65"/>
        <end position="89"/>
    </location>
</feature>
<protein>
    <recommendedName>
        <fullName evidence="2">Signal transduction histidine kinase internal region domain-containing protein</fullName>
    </recommendedName>
</protein>
<dbReference type="InterPro" id="IPR010559">
    <property type="entry name" value="Sig_transdc_His_kin_internal"/>
</dbReference>
<sequence>MLFVLRKVLFIRFFLKYPGFPDFYGTMKRVLWHSAFWLVYLLQDTVLEFVWVAPALKNIPDNVQFWLAFKAALAAVIPKLLFTYYALYVPVRQIVKGHVKLFWTIAQVVAAIIITIIIYRAIFVYYITPVIYQGLLTKRPLFNLLGVLLAVMDIGFVSGVAIALKLLRIQLTVREREKNLIKEKLEAELKFLRHQTNPHFLFNTLNNIYALARKRSEHTAEVVMRLSKLLRFILYESKSDLITVADELKILDDYIALEKMRYERLTIHFQRDIDESTQQIAPLLLLPFVENAFKHGASESRFDSFIRISVQLQKGRLTFNIENTKEGQTSQEIRDNIGLCNVRRQLELMYREYDLQLQNEPHIFSVRLYINLTSYAQV</sequence>
<dbReference type="GO" id="GO:0000155">
    <property type="term" value="F:phosphorelay sensor kinase activity"/>
    <property type="evidence" value="ECO:0007669"/>
    <property type="project" value="InterPro"/>
</dbReference>
<feature type="domain" description="Signal transduction histidine kinase internal region" evidence="2">
    <location>
        <begin position="187"/>
        <end position="263"/>
    </location>
</feature>
<organism evidence="3 4">
    <name type="scientific">Niastella vici</name>
    <dbReference type="NCBI Taxonomy" id="1703345"/>
    <lineage>
        <taxon>Bacteria</taxon>
        <taxon>Pseudomonadati</taxon>
        <taxon>Bacteroidota</taxon>
        <taxon>Chitinophagia</taxon>
        <taxon>Chitinophagales</taxon>
        <taxon>Chitinophagaceae</taxon>
        <taxon>Niastella</taxon>
    </lineage>
</organism>
<keyword evidence="1" id="KW-0472">Membrane</keyword>
<dbReference type="SUPFAM" id="SSF55874">
    <property type="entry name" value="ATPase domain of HSP90 chaperone/DNA topoisomerase II/histidine kinase"/>
    <property type="match status" value="1"/>
</dbReference>
<keyword evidence="1" id="KW-0812">Transmembrane</keyword>
<feature type="transmembrane region" description="Helical" evidence="1">
    <location>
        <begin position="147"/>
        <end position="167"/>
    </location>
</feature>
<reference evidence="3 4" key="1">
    <citation type="submission" date="2016-03" db="EMBL/GenBank/DDBJ databases">
        <title>Niastella vici sp. nov., isolated from farmland soil.</title>
        <authorList>
            <person name="Chen L."/>
            <person name="Wang D."/>
            <person name="Yang S."/>
            <person name="Wang G."/>
        </authorList>
    </citation>
    <scope>NUCLEOTIDE SEQUENCE [LARGE SCALE GENOMIC DNA]</scope>
    <source>
        <strain evidence="3 4">DJ57</strain>
    </source>
</reference>
<accession>A0A1V9FSG2</accession>
<keyword evidence="1" id="KW-1133">Transmembrane helix</keyword>
<dbReference type="PANTHER" id="PTHR34220">
    <property type="entry name" value="SENSOR HISTIDINE KINASE YPDA"/>
    <property type="match status" value="1"/>
</dbReference>
<feature type="transmembrane region" description="Helical" evidence="1">
    <location>
        <begin position="101"/>
        <end position="127"/>
    </location>
</feature>
<gene>
    <name evidence="3" type="ORF">A3860_06115</name>
</gene>
<evidence type="ECO:0000259" key="2">
    <source>
        <dbReference type="Pfam" id="PF06580"/>
    </source>
</evidence>
<dbReference type="InterPro" id="IPR050640">
    <property type="entry name" value="Bact_2-comp_sensor_kinase"/>
</dbReference>
<dbReference type="InterPro" id="IPR036890">
    <property type="entry name" value="HATPase_C_sf"/>
</dbReference>
<comment type="caution">
    <text evidence="3">The sequence shown here is derived from an EMBL/GenBank/DDBJ whole genome shotgun (WGS) entry which is preliminary data.</text>
</comment>
<evidence type="ECO:0000313" key="3">
    <source>
        <dbReference type="EMBL" id="OQP61283.1"/>
    </source>
</evidence>
<dbReference type="EMBL" id="LVYD01000058">
    <property type="protein sequence ID" value="OQP61283.1"/>
    <property type="molecule type" value="Genomic_DNA"/>
</dbReference>
<name>A0A1V9FSG2_9BACT</name>
<proteinExistence type="predicted"/>
<feature type="transmembrane region" description="Helical" evidence="1">
    <location>
        <begin position="30"/>
        <end position="53"/>
    </location>
</feature>
<evidence type="ECO:0000313" key="4">
    <source>
        <dbReference type="Proteomes" id="UP000192796"/>
    </source>
</evidence>
<dbReference type="Gene3D" id="3.30.565.10">
    <property type="entry name" value="Histidine kinase-like ATPase, C-terminal domain"/>
    <property type="match status" value="1"/>
</dbReference>
<dbReference type="PANTHER" id="PTHR34220:SF7">
    <property type="entry name" value="SENSOR HISTIDINE KINASE YPDA"/>
    <property type="match status" value="1"/>
</dbReference>
<dbReference type="Proteomes" id="UP000192796">
    <property type="component" value="Unassembled WGS sequence"/>
</dbReference>
<dbReference type="STRING" id="1703345.A3860_06115"/>
<dbReference type="AlphaFoldDB" id="A0A1V9FSG2"/>
<keyword evidence="4" id="KW-1185">Reference proteome</keyword>